<evidence type="ECO:0000256" key="4">
    <source>
        <dbReference type="ARBA" id="ARBA00022989"/>
    </source>
</evidence>
<keyword evidence="9" id="KW-1185">Reference proteome</keyword>
<organism evidence="8 9">
    <name type="scientific">Spirochaeta isovalerica</name>
    <dbReference type="NCBI Taxonomy" id="150"/>
    <lineage>
        <taxon>Bacteria</taxon>
        <taxon>Pseudomonadati</taxon>
        <taxon>Spirochaetota</taxon>
        <taxon>Spirochaetia</taxon>
        <taxon>Spirochaetales</taxon>
        <taxon>Spirochaetaceae</taxon>
        <taxon>Spirochaeta</taxon>
    </lineage>
</organism>
<sequence length="921" mass="100992">MKEKKENFRERILGRWAVWSARNWGKAFLIILGITAVMGVGLSILKADMTFYSMLPENTSQVKDMKKIIEDFPAASSILAVVDARDIEDPVEAEKQVKMGIDAIVARLSEEQFSDSVVRVTGKTDLDFFKKHGLMFTEEKDIKRFSRMYGDLNLVPLLTAVNDDFEREYAGDGDKLSDDQQMAVGMFRGLDQLLGVLDRSARGGSVSSSEVDAALDNWLFGETYILSKDNRMGIALIEPTFSMNDYFYLAPYVNSIEDAVKDVGNDLGIKTGLTGILVVGRDEMVTGEQGIVLSSVLALAAILILMILTFRMFSVPLISGVPLIIGILWTMGMSGFVIRKLNMMTAMYLVALMGLGIDFAIHLLTAYRQERDAGLDFYDAIRHAIEKSGSGILTGGLTTAAAFFALVIAETQMIRELGLVAGMGIVCELLAMLLIIPPMLGFREYRRVKKGKGEHSLFKKINIRSDAASGIGALLVKAPLLISGLMLAMGLFFALKAPGVSLETNLMKMEAEGLESIELQDVLVDEFGMAPDSLSIISHDPAEVKDLSDRLEDLSSVKMVDSIGDYYVPPEEGARRGALIRDFASELDSEKPADRVDSEGLLEELYRLEMNMMEMGDLAYLGNMHKLLNTIGTVTGVSAEGDKIGESNFDRLFATLESGEGDAAGLEALQSTLVPLLKGKLEAMASDEPVSFDMLPANLRDSYISKDKSSYLLNVIPTENPWEGDFRTIYQQQMNTVTDRGTGMLLAGDQLSFMAEKDGVLSAIVAIIVVSLILLLDFRNIKLVVLTMTSLLLSFLTLFGFMAVTGIKFDFLNIIVVPLLIGIGVDDAVHINHRYLLEGKGKMKTVIGKTGTALLITTLTTMVGFGSFIPSPMRAMRSTGIILPIAMAIAFLFSVLFHPGMLILLSEKLNLNFKPWSLRKK</sequence>
<feature type="transmembrane region" description="Helical" evidence="6">
    <location>
        <begin position="811"/>
        <end position="829"/>
    </location>
</feature>
<feature type="transmembrane region" description="Helical" evidence="6">
    <location>
        <begin position="420"/>
        <end position="442"/>
    </location>
</feature>
<accession>A0A841R685</accession>
<feature type="domain" description="SSD" evidence="7">
    <location>
        <begin position="325"/>
        <end position="442"/>
    </location>
</feature>
<evidence type="ECO:0000256" key="3">
    <source>
        <dbReference type="ARBA" id="ARBA00022692"/>
    </source>
</evidence>
<keyword evidence="3 6" id="KW-0812">Transmembrane</keyword>
<protein>
    <recommendedName>
        <fullName evidence="7">SSD domain-containing protein</fullName>
    </recommendedName>
</protein>
<dbReference type="SUPFAM" id="SSF82866">
    <property type="entry name" value="Multidrug efflux transporter AcrB transmembrane domain"/>
    <property type="match status" value="2"/>
</dbReference>
<dbReference type="InterPro" id="IPR050545">
    <property type="entry name" value="Mycobact_MmpL"/>
</dbReference>
<keyword evidence="4 6" id="KW-1133">Transmembrane helix</keyword>
<evidence type="ECO:0000256" key="6">
    <source>
        <dbReference type="SAM" id="Phobius"/>
    </source>
</evidence>
<feature type="transmembrane region" description="Helical" evidence="6">
    <location>
        <begin position="881"/>
        <end position="905"/>
    </location>
</feature>
<gene>
    <name evidence="8" type="ORF">HNR50_002377</name>
</gene>
<feature type="transmembrane region" description="Helical" evidence="6">
    <location>
        <begin position="783"/>
        <end position="805"/>
    </location>
</feature>
<dbReference type="AlphaFoldDB" id="A0A841R685"/>
<evidence type="ECO:0000313" key="9">
    <source>
        <dbReference type="Proteomes" id="UP000587760"/>
    </source>
</evidence>
<dbReference type="PANTHER" id="PTHR33406:SF13">
    <property type="entry name" value="MEMBRANE PROTEIN YDFJ"/>
    <property type="match status" value="1"/>
</dbReference>
<feature type="domain" description="SSD" evidence="7">
    <location>
        <begin position="783"/>
        <end position="904"/>
    </location>
</feature>
<comment type="caution">
    <text evidence="8">The sequence shown here is derived from an EMBL/GenBank/DDBJ whole genome shotgun (WGS) entry which is preliminary data.</text>
</comment>
<evidence type="ECO:0000256" key="5">
    <source>
        <dbReference type="ARBA" id="ARBA00023136"/>
    </source>
</evidence>
<dbReference type="Proteomes" id="UP000587760">
    <property type="component" value="Unassembled WGS sequence"/>
</dbReference>
<dbReference type="PROSITE" id="PS50156">
    <property type="entry name" value="SSD"/>
    <property type="match status" value="2"/>
</dbReference>
<reference evidence="8 9" key="1">
    <citation type="submission" date="2020-08" db="EMBL/GenBank/DDBJ databases">
        <title>Genomic Encyclopedia of Type Strains, Phase IV (KMG-IV): sequencing the most valuable type-strain genomes for metagenomic binning, comparative biology and taxonomic classification.</title>
        <authorList>
            <person name="Goeker M."/>
        </authorList>
    </citation>
    <scope>NUCLEOTIDE SEQUENCE [LARGE SCALE GENOMIC DNA]</scope>
    <source>
        <strain evidence="8 9">DSM 2461</strain>
    </source>
</reference>
<feature type="transmembrane region" description="Helical" evidence="6">
    <location>
        <begin position="474"/>
        <end position="495"/>
    </location>
</feature>
<keyword evidence="2" id="KW-1003">Cell membrane</keyword>
<dbReference type="RefSeq" id="WP_184746971.1">
    <property type="nucleotide sequence ID" value="NZ_JACHGJ010000004.1"/>
</dbReference>
<evidence type="ECO:0000259" key="7">
    <source>
        <dbReference type="PROSITE" id="PS50156"/>
    </source>
</evidence>
<feature type="transmembrane region" description="Helical" evidence="6">
    <location>
        <begin position="344"/>
        <end position="367"/>
    </location>
</feature>
<dbReference type="InterPro" id="IPR004869">
    <property type="entry name" value="MMPL_dom"/>
</dbReference>
<comment type="subcellular location">
    <subcellularLocation>
        <location evidence="1">Cell membrane</location>
        <topology evidence="1">Multi-pass membrane protein</topology>
    </subcellularLocation>
</comment>
<feature type="transmembrane region" description="Helical" evidence="6">
    <location>
        <begin position="317"/>
        <end position="338"/>
    </location>
</feature>
<dbReference type="InterPro" id="IPR000731">
    <property type="entry name" value="SSD"/>
</dbReference>
<dbReference type="Pfam" id="PF03176">
    <property type="entry name" value="MMPL"/>
    <property type="match status" value="2"/>
</dbReference>
<feature type="transmembrane region" description="Helical" evidence="6">
    <location>
        <begin position="759"/>
        <end position="776"/>
    </location>
</feature>
<evidence type="ECO:0000256" key="1">
    <source>
        <dbReference type="ARBA" id="ARBA00004651"/>
    </source>
</evidence>
<feature type="transmembrane region" description="Helical" evidence="6">
    <location>
        <begin position="27"/>
        <end position="45"/>
    </location>
</feature>
<keyword evidence="5 6" id="KW-0472">Membrane</keyword>
<name>A0A841R685_9SPIO</name>
<feature type="transmembrane region" description="Helical" evidence="6">
    <location>
        <begin position="850"/>
        <end position="869"/>
    </location>
</feature>
<feature type="transmembrane region" description="Helical" evidence="6">
    <location>
        <begin position="388"/>
        <end position="408"/>
    </location>
</feature>
<evidence type="ECO:0000313" key="8">
    <source>
        <dbReference type="EMBL" id="MBB6480704.1"/>
    </source>
</evidence>
<dbReference type="PANTHER" id="PTHR33406">
    <property type="entry name" value="MEMBRANE PROTEIN MJ1562-RELATED"/>
    <property type="match status" value="1"/>
</dbReference>
<feature type="transmembrane region" description="Helical" evidence="6">
    <location>
        <begin position="291"/>
        <end position="310"/>
    </location>
</feature>
<dbReference type="EMBL" id="JACHGJ010000004">
    <property type="protein sequence ID" value="MBB6480704.1"/>
    <property type="molecule type" value="Genomic_DNA"/>
</dbReference>
<evidence type="ECO:0000256" key="2">
    <source>
        <dbReference type="ARBA" id="ARBA00022475"/>
    </source>
</evidence>
<dbReference type="GO" id="GO:0005886">
    <property type="term" value="C:plasma membrane"/>
    <property type="evidence" value="ECO:0007669"/>
    <property type="project" value="UniProtKB-SubCell"/>
</dbReference>
<dbReference type="Gene3D" id="1.20.1640.10">
    <property type="entry name" value="Multidrug efflux transporter AcrB transmembrane domain"/>
    <property type="match status" value="2"/>
</dbReference>
<proteinExistence type="predicted"/>